<evidence type="ECO:0000256" key="1">
    <source>
        <dbReference type="ARBA" id="ARBA00022676"/>
    </source>
</evidence>
<keyword evidence="4" id="KW-1185">Reference proteome</keyword>
<evidence type="ECO:0000313" key="4">
    <source>
        <dbReference type="Proteomes" id="UP000623958"/>
    </source>
</evidence>
<evidence type="ECO:0000313" key="3">
    <source>
        <dbReference type="EMBL" id="GHH56214.1"/>
    </source>
</evidence>
<dbReference type="PANTHER" id="PTHR34136:SF1">
    <property type="entry name" value="UDP-N-ACETYL-D-MANNOSAMINURONIC ACID TRANSFERASE"/>
    <property type="match status" value="1"/>
</dbReference>
<dbReference type="Pfam" id="PF03808">
    <property type="entry name" value="Glyco_tran_WecG"/>
    <property type="match status" value="1"/>
</dbReference>
<dbReference type="Proteomes" id="UP000623958">
    <property type="component" value="Unassembled WGS sequence"/>
</dbReference>
<evidence type="ECO:0000256" key="2">
    <source>
        <dbReference type="ARBA" id="ARBA00022679"/>
    </source>
</evidence>
<name>A0A919KJ34_9XANT</name>
<dbReference type="EMBL" id="BNBA01000020">
    <property type="protein sequence ID" value="GHH56214.1"/>
    <property type="molecule type" value="Genomic_DNA"/>
</dbReference>
<accession>A0A919KJ34</accession>
<sequence length="263" mass="29522">MSGDMPVARGRFEVGELVPLGGFPVLSTTQEAFAEDLFRAMERRQRRRICFANTNFVVKCQSLRGRMTGPSWRIVNDGIGMDLGALLIHGRRFAQNLNGTDLIPYLCKRSPRPLRFFLLGSGAGIAFEAADLLRGMGQDVVGTCDGYREFQAGEENLVDRINASDADVLLVAFGNPLQECWIVEHGAQLRTPLVFGVGALLDFLSGNAQRAPAWVRRVHGEWLFRLFNEPKRLIKRYSWDLLLFFAVCLRSGKRVSRKMQTKA</sequence>
<dbReference type="InterPro" id="IPR004629">
    <property type="entry name" value="WecG_TagA_CpsF"/>
</dbReference>
<dbReference type="AlphaFoldDB" id="A0A919KJ34"/>
<organism evidence="3 4">
    <name type="scientific">Xanthomonas boreopolis</name>
    <dbReference type="NCBI Taxonomy" id="86183"/>
    <lineage>
        <taxon>Bacteria</taxon>
        <taxon>Pseudomonadati</taxon>
        <taxon>Pseudomonadota</taxon>
        <taxon>Gammaproteobacteria</taxon>
        <taxon>Lysobacterales</taxon>
        <taxon>Lysobacteraceae</taxon>
        <taxon>Xanthomonas</taxon>
    </lineage>
</organism>
<comment type="caution">
    <text evidence="3">The sequence shown here is derived from an EMBL/GenBank/DDBJ whole genome shotgun (WGS) entry which is preliminary data.</text>
</comment>
<dbReference type="PANTHER" id="PTHR34136">
    <property type="match status" value="1"/>
</dbReference>
<keyword evidence="2" id="KW-0808">Transferase</keyword>
<keyword evidence="1" id="KW-0328">Glycosyltransferase</keyword>
<dbReference type="CDD" id="cd06533">
    <property type="entry name" value="Glyco_transf_WecG_TagA"/>
    <property type="match status" value="1"/>
</dbReference>
<protein>
    <submittedName>
        <fullName evidence="3">GumM protein</fullName>
    </submittedName>
</protein>
<proteinExistence type="predicted"/>
<reference evidence="3" key="1">
    <citation type="journal article" date="2014" name="Int. J. Syst. Evol. Microbiol.">
        <title>Complete genome sequence of Corynebacterium casei LMG S-19264T (=DSM 44701T), isolated from a smear-ripened cheese.</title>
        <authorList>
            <consortium name="US DOE Joint Genome Institute (JGI-PGF)"/>
            <person name="Walter F."/>
            <person name="Albersmeier A."/>
            <person name="Kalinowski J."/>
            <person name="Ruckert C."/>
        </authorList>
    </citation>
    <scope>NUCLEOTIDE SEQUENCE</scope>
    <source>
        <strain evidence="3">JCM 13306</strain>
    </source>
</reference>
<gene>
    <name evidence="3" type="primary">gumM</name>
    <name evidence="3" type="ORF">GCM10009090_25720</name>
</gene>
<dbReference type="NCBIfam" id="TIGR00696">
    <property type="entry name" value="wecG_tagA_cpsF"/>
    <property type="match status" value="1"/>
</dbReference>
<dbReference type="GO" id="GO:0016758">
    <property type="term" value="F:hexosyltransferase activity"/>
    <property type="evidence" value="ECO:0007669"/>
    <property type="project" value="TreeGrafter"/>
</dbReference>
<reference evidence="3" key="2">
    <citation type="submission" date="2020-09" db="EMBL/GenBank/DDBJ databases">
        <authorList>
            <person name="Sun Q."/>
            <person name="Ohkuma M."/>
        </authorList>
    </citation>
    <scope>NUCLEOTIDE SEQUENCE</scope>
    <source>
        <strain evidence="3">JCM 13306</strain>
    </source>
</reference>